<evidence type="ECO:0000313" key="2">
    <source>
        <dbReference type="WBParaSite" id="ES5_v2.g7677.t1"/>
    </source>
</evidence>
<reference evidence="2" key="1">
    <citation type="submission" date="2022-11" db="UniProtKB">
        <authorList>
            <consortium name="WormBaseParasite"/>
        </authorList>
    </citation>
    <scope>IDENTIFICATION</scope>
</reference>
<protein>
    <submittedName>
        <fullName evidence="2">RRM domain-containing protein</fullName>
    </submittedName>
</protein>
<sequence>MAEKKISISHLPRKVTEELLTDIFRKSGFVVSVSIKKHRKATLEFLYEDAVQRAINDYNKFKLYGKYIKVKKYRRKSSRRHRERKHKDRSHSKSDERNDSRHHDSRRKSSHEHKASPSNYHQRSSEKKLPFKFSDSDRTFPMKNRFKIGKKALRRMPWKAQQMQEEKKWPSSEFIANVVKRFGRDEVPQKGRILGGYYIQPKLENGKRI</sequence>
<proteinExistence type="predicted"/>
<dbReference type="WBParaSite" id="ES5_v2.g7677.t1">
    <property type="protein sequence ID" value="ES5_v2.g7677.t1"/>
    <property type="gene ID" value="ES5_v2.g7677"/>
</dbReference>
<dbReference type="Proteomes" id="UP000887579">
    <property type="component" value="Unplaced"/>
</dbReference>
<organism evidence="1 2">
    <name type="scientific">Panagrolaimus sp. ES5</name>
    <dbReference type="NCBI Taxonomy" id="591445"/>
    <lineage>
        <taxon>Eukaryota</taxon>
        <taxon>Metazoa</taxon>
        <taxon>Ecdysozoa</taxon>
        <taxon>Nematoda</taxon>
        <taxon>Chromadorea</taxon>
        <taxon>Rhabditida</taxon>
        <taxon>Tylenchina</taxon>
        <taxon>Panagrolaimomorpha</taxon>
        <taxon>Panagrolaimoidea</taxon>
        <taxon>Panagrolaimidae</taxon>
        <taxon>Panagrolaimus</taxon>
    </lineage>
</organism>
<name>A0AC34GSJ1_9BILA</name>
<evidence type="ECO:0000313" key="1">
    <source>
        <dbReference type="Proteomes" id="UP000887579"/>
    </source>
</evidence>
<accession>A0AC34GSJ1</accession>